<dbReference type="AlphaFoldDB" id="A0A0N4WX91"/>
<organism evidence="4">
    <name type="scientific">Haemonchus placei</name>
    <name type="common">Barber's pole worm</name>
    <dbReference type="NCBI Taxonomy" id="6290"/>
    <lineage>
        <taxon>Eukaryota</taxon>
        <taxon>Metazoa</taxon>
        <taxon>Ecdysozoa</taxon>
        <taxon>Nematoda</taxon>
        <taxon>Chromadorea</taxon>
        <taxon>Rhabditida</taxon>
        <taxon>Rhabditina</taxon>
        <taxon>Rhabditomorpha</taxon>
        <taxon>Strongyloidea</taxon>
        <taxon>Trichostrongylidae</taxon>
        <taxon>Haemonchus</taxon>
    </lineage>
</organism>
<reference evidence="4" key="1">
    <citation type="submission" date="2017-02" db="UniProtKB">
        <authorList>
            <consortium name="WormBaseParasite"/>
        </authorList>
    </citation>
    <scope>IDENTIFICATION</scope>
</reference>
<gene>
    <name evidence="2" type="ORF">HPLM_LOCUS16413</name>
</gene>
<accession>A0A0N4WX91</accession>
<keyword evidence="1" id="KW-0175">Coiled coil</keyword>
<dbReference type="Proteomes" id="UP000268014">
    <property type="component" value="Unassembled WGS sequence"/>
</dbReference>
<proteinExistence type="predicted"/>
<feature type="coiled-coil region" evidence="1">
    <location>
        <begin position="18"/>
        <end position="83"/>
    </location>
</feature>
<evidence type="ECO:0000256" key="1">
    <source>
        <dbReference type="SAM" id="Coils"/>
    </source>
</evidence>
<dbReference type="WBParaSite" id="HPLM_0001642101-mRNA-1">
    <property type="protein sequence ID" value="HPLM_0001642101-mRNA-1"/>
    <property type="gene ID" value="HPLM_0001642101"/>
</dbReference>
<keyword evidence="3" id="KW-1185">Reference proteome</keyword>
<dbReference type="EMBL" id="UZAF01019407">
    <property type="protein sequence ID" value="VDO59803.1"/>
    <property type="molecule type" value="Genomic_DNA"/>
</dbReference>
<name>A0A0N4WX91_HAEPC</name>
<evidence type="ECO:0000313" key="3">
    <source>
        <dbReference type="Proteomes" id="UP000268014"/>
    </source>
</evidence>
<evidence type="ECO:0000313" key="2">
    <source>
        <dbReference type="EMBL" id="VDO59803.1"/>
    </source>
</evidence>
<reference evidence="2 3" key="2">
    <citation type="submission" date="2018-11" db="EMBL/GenBank/DDBJ databases">
        <authorList>
            <consortium name="Pathogen Informatics"/>
        </authorList>
    </citation>
    <scope>NUCLEOTIDE SEQUENCE [LARGE SCALE GENOMIC DNA]</scope>
    <source>
        <strain evidence="2 3">MHpl1</strain>
    </source>
</reference>
<sequence length="97" mass="11337">MNTSPQRAVKDSPEVTQYVQLEELNEALEMVREQEQQILGLLEMSEMLKSENEQLRQQEEQLKALLEETARNARAKEEELRKEFSDQIGMLIENTAE</sequence>
<protein>
    <submittedName>
        <fullName evidence="4">Cell division protein ZapB</fullName>
    </submittedName>
</protein>
<evidence type="ECO:0000313" key="4">
    <source>
        <dbReference type="WBParaSite" id="HPLM_0001642101-mRNA-1"/>
    </source>
</evidence>